<dbReference type="SUPFAM" id="SSF69593">
    <property type="entry name" value="Glycerol-3-phosphate (1)-acyltransferase"/>
    <property type="match status" value="1"/>
</dbReference>
<evidence type="ECO:0000313" key="17">
    <source>
        <dbReference type="Proteomes" id="UP000247409"/>
    </source>
</evidence>
<evidence type="ECO:0000256" key="7">
    <source>
        <dbReference type="ARBA" id="ARBA00022989"/>
    </source>
</evidence>
<keyword evidence="12 16" id="KW-0012">Acyltransferase</keyword>
<evidence type="ECO:0000256" key="11">
    <source>
        <dbReference type="ARBA" id="ARBA00023264"/>
    </source>
</evidence>
<feature type="domain" description="Phospholipid/glycerol acyltransferase" evidence="15">
    <location>
        <begin position="161"/>
        <end position="281"/>
    </location>
</feature>
<evidence type="ECO:0000256" key="14">
    <source>
        <dbReference type="SAM" id="Phobius"/>
    </source>
</evidence>
<organism evidence="16 17">
    <name type="scientific">Gracilariopsis chorda</name>
    <dbReference type="NCBI Taxonomy" id="448386"/>
    <lineage>
        <taxon>Eukaryota</taxon>
        <taxon>Rhodophyta</taxon>
        <taxon>Florideophyceae</taxon>
        <taxon>Rhodymeniophycidae</taxon>
        <taxon>Gracilariales</taxon>
        <taxon>Gracilariaceae</taxon>
        <taxon>Gracilariopsis</taxon>
    </lineage>
</organism>
<reference evidence="16 17" key="1">
    <citation type="journal article" date="2018" name="Mol. Biol. Evol.">
        <title>Analysis of the draft genome of the red seaweed Gracilariopsis chorda provides insights into genome size evolution in Rhodophyta.</title>
        <authorList>
            <person name="Lee J."/>
            <person name="Yang E.C."/>
            <person name="Graf L."/>
            <person name="Yang J.H."/>
            <person name="Qiu H."/>
            <person name="Zel Zion U."/>
            <person name="Chan C.X."/>
            <person name="Stephens T.G."/>
            <person name="Weber A.P.M."/>
            <person name="Boo G.H."/>
            <person name="Boo S.M."/>
            <person name="Kim K.M."/>
            <person name="Shin Y."/>
            <person name="Jung M."/>
            <person name="Lee S.J."/>
            <person name="Yim H.S."/>
            <person name="Lee J.H."/>
            <person name="Bhattacharya D."/>
            <person name="Yoon H.S."/>
        </authorList>
    </citation>
    <scope>NUCLEOTIDE SEQUENCE [LARGE SCALE GENOMIC DNA]</scope>
    <source>
        <strain evidence="16 17">SKKU-2015</strain>
        <tissue evidence="16">Whole body</tissue>
    </source>
</reference>
<keyword evidence="5 16" id="KW-0808">Transferase</keyword>
<dbReference type="PANTHER" id="PTHR23063:SF52">
    <property type="entry name" value="LYSOPHOSPHATIDYLCHOLINE ACYLTRANSFERASE"/>
    <property type="match status" value="1"/>
</dbReference>
<dbReference type="GO" id="GO:0008654">
    <property type="term" value="P:phospholipid biosynthetic process"/>
    <property type="evidence" value="ECO:0007669"/>
    <property type="project" value="UniProtKB-KW"/>
</dbReference>
<evidence type="ECO:0000256" key="8">
    <source>
        <dbReference type="ARBA" id="ARBA00023098"/>
    </source>
</evidence>
<evidence type="ECO:0000256" key="4">
    <source>
        <dbReference type="ARBA" id="ARBA00022516"/>
    </source>
</evidence>
<evidence type="ECO:0000259" key="15">
    <source>
        <dbReference type="SMART" id="SM00563"/>
    </source>
</evidence>
<keyword evidence="4" id="KW-0444">Lipid biosynthesis</keyword>
<sequence length="398" mass="45298">MTPETDTDPTKEYGATSSSENTEKQVHQFFLPFNRISGSWDSYEIIKTVIMGVFVFPIRLLYLALAGLIMLTVASIATIGVTPSHAQDNPIRESKDSEILVDGKDPLFTPPSPWRRFLILLLFPIARSILFVSFGVYHIKSDKAEPSCMASREKMPVRDAYVIIANHLGYIDILVLLCRYRSSFVSKGELEHAPLVGSIARALQCMFVRKGQSLTTQLINRIQATYECHRKRQNCPGCAACMSKLVIFPEGTTANGKAMVPFRTGVFNAGLPVVPVCIRFPWRRFNLSWETIRFREHMFRTMTQFVNYVHCTELPVFVPSAEEVSNARLYALNVQNAMNEVLNQPIVPLNRKHKFLYHSYLLGKETNVQEVLKKAYDLQEQDDQLTFFIENTKGDDRV</sequence>
<proteinExistence type="inferred from homology"/>
<evidence type="ECO:0000256" key="12">
    <source>
        <dbReference type="ARBA" id="ARBA00023315"/>
    </source>
</evidence>
<dbReference type="AlphaFoldDB" id="A0A2V3IJB5"/>
<dbReference type="STRING" id="448386.A0A2V3IJB5"/>
<evidence type="ECO:0000256" key="5">
    <source>
        <dbReference type="ARBA" id="ARBA00022679"/>
    </source>
</evidence>
<evidence type="ECO:0000256" key="9">
    <source>
        <dbReference type="ARBA" id="ARBA00023136"/>
    </source>
</evidence>
<dbReference type="InterPro" id="IPR002123">
    <property type="entry name" value="Plipid/glycerol_acylTrfase"/>
</dbReference>
<keyword evidence="10" id="KW-0594">Phospholipid biosynthesis</keyword>
<dbReference type="InterPro" id="IPR045252">
    <property type="entry name" value="LPCAT1-like"/>
</dbReference>
<gene>
    <name evidence="16" type="ORF">BWQ96_08081</name>
</gene>
<evidence type="ECO:0000313" key="16">
    <source>
        <dbReference type="EMBL" id="PXF42161.1"/>
    </source>
</evidence>
<keyword evidence="17" id="KW-1185">Reference proteome</keyword>
<keyword evidence="6 14" id="KW-0812">Transmembrane</keyword>
<comment type="pathway">
    <text evidence="2">Lipid metabolism.</text>
</comment>
<evidence type="ECO:0000256" key="3">
    <source>
        <dbReference type="ARBA" id="ARBA00008655"/>
    </source>
</evidence>
<keyword evidence="11" id="KW-1208">Phospholipid metabolism</keyword>
<evidence type="ECO:0000256" key="1">
    <source>
        <dbReference type="ARBA" id="ARBA00004370"/>
    </source>
</evidence>
<evidence type="ECO:0000256" key="13">
    <source>
        <dbReference type="SAM" id="MobiDB-lite"/>
    </source>
</evidence>
<comment type="caution">
    <text evidence="16">The sequence shown here is derived from an EMBL/GenBank/DDBJ whole genome shotgun (WGS) entry which is preliminary data.</text>
</comment>
<feature type="transmembrane region" description="Helical" evidence="14">
    <location>
        <begin position="60"/>
        <end position="81"/>
    </location>
</feature>
<keyword evidence="9 14" id="KW-0472">Membrane</keyword>
<evidence type="ECO:0000256" key="6">
    <source>
        <dbReference type="ARBA" id="ARBA00022692"/>
    </source>
</evidence>
<comment type="subcellular location">
    <subcellularLocation>
        <location evidence="1">Membrane</location>
    </subcellularLocation>
</comment>
<dbReference type="Pfam" id="PF01553">
    <property type="entry name" value="Acyltransferase"/>
    <property type="match status" value="1"/>
</dbReference>
<dbReference type="GO" id="GO:0016020">
    <property type="term" value="C:membrane"/>
    <property type="evidence" value="ECO:0007669"/>
    <property type="project" value="UniProtKB-SubCell"/>
</dbReference>
<dbReference type="GO" id="GO:0008374">
    <property type="term" value="F:O-acyltransferase activity"/>
    <property type="evidence" value="ECO:0007669"/>
    <property type="project" value="InterPro"/>
</dbReference>
<evidence type="ECO:0000256" key="2">
    <source>
        <dbReference type="ARBA" id="ARBA00005189"/>
    </source>
</evidence>
<dbReference type="EMBL" id="NBIV01000174">
    <property type="protein sequence ID" value="PXF42161.1"/>
    <property type="molecule type" value="Genomic_DNA"/>
</dbReference>
<comment type="similarity">
    <text evidence="3">Belongs to the 1-acyl-sn-glycerol-3-phosphate acyltransferase family.</text>
</comment>
<dbReference type="OrthoDB" id="272512at2759"/>
<feature type="transmembrane region" description="Helical" evidence="14">
    <location>
        <begin position="160"/>
        <end position="177"/>
    </location>
</feature>
<feature type="transmembrane region" description="Helical" evidence="14">
    <location>
        <begin position="117"/>
        <end position="139"/>
    </location>
</feature>
<dbReference type="Proteomes" id="UP000247409">
    <property type="component" value="Unassembled WGS sequence"/>
</dbReference>
<name>A0A2V3IJB5_9FLOR</name>
<keyword evidence="8" id="KW-0443">Lipid metabolism</keyword>
<protein>
    <submittedName>
        <fullName evidence="16">Lysophospholipid acyltransferase LPEAT1</fullName>
    </submittedName>
</protein>
<dbReference type="PANTHER" id="PTHR23063">
    <property type="entry name" value="PHOSPHOLIPID ACYLTRANSFERASE"/>
    <property type="match status" value="1"/>
</dbReference>
<accession>A0A2V3IJB5</accession>
<dbReference type="CDD" id="cd07991">
    <property type="entry name" value="LPLAT_LPCAT1-like"/>
    <property type="match status" value="1"/>
</dbReference>
<feature type="region of interest" description="Disordered" evidence="13">
    <location>
        <begin position="1"/>
        <end position="20"/>
    </location>
</feature>
<evidence type="ECO:0000256" key="10">
    <source>
        <dbReference type="ARBA" id="ARBA00023209"/>
    </source>
</evidence>
<keyword evidence="7 14" id="KW-1133">Transmembrane helix</keyword>
<dbReference type="SMART" id="SM00563">
    <property type="entry name" value="PlsC"/>
    <property type="match status" value="1"/>
</dbReference>